<dbReference type="OrthoDB" id="5335351at2759"/>
<accession>A0A5N5D9P3</accession>
<evidence type="ECO:0000313" key="3">
    <source>
        <dbReference type="Proteomes" id="UP000325902"/>
    </source>
</evidence>
<comment type="caution">
    <text evidence="2">The sequence shown here is derived from an EMBL/GenBank/DDBJ whole genome shotgun (WGS) entry which is preliminary data.</text>
</comment>
<evidence type="ECO:0000256" key="1">
    <source>
        <dbReference type="SAM" id="MobiDB-lite"/>
    </source>
</evidence>
<dbReference type="Proteomes" id="UP000325902">
    <property type="component" value="Unassembled WGS sequence"/>
</dbReference>
<gene>
    <name evidence="2" type="ORF">DBV05_g7398</name>
</gene>
<keyword evidence="3" id="KW-1185">Reference proteome</keyword>
<protein>
    <submittedName>
        <fullName evidence="2">Uncharacterized protein</fullName>
    </submittedName>
</protein>
<sequence>MSAPPSSPLPENQPGSATQSEPSPTRKRSHSEMVAGQQGARRASPVEISSTHSSSDDTEEDSTKVTSTPSRKNGTRAEGQRETRVQIDDDELDPEQPLEEFDWEELEKRYHEAIGQRNKEDQQLYDDFQRLMTFFELWIGTTPRHETDRGFIRLRTRMAHVQNSENELEKKREHYTKVVQAFESALRLLEG</sequence>
<feature type="compositionally biased region" description="Polar residues" evidence="1">
    <location>
        <begin position="9"/>
        <end position="23"/>
    </location>
</feature>
<proteinExistence type="predicted"/>
<dbReference type="EMBL" id="VCHE01000050">
    <property type="protein sequence ID" value="KAB2573944.1"/>
    <property type="molecule type" value="Genomic_DNA"/>
</dbReference>
<organism evidence="2 3">
    <name type="scientific">Lasiodiplodia theobromae</name>
    <dbReference type="NCBI Taxonomy" id="45133"/>
    <lineage>
        <taxon>Eukaryota</taxon>
        <taxon>Fungi</taxon>
        <taxon>Dikarya</taxon>
        <taxon>Ascomycota</taxon>
        <taxon>Pezizomycotina</taxon>
        <taxon>Dothideomycetes</taxon>
        <taxon>Dothideomycetes incertae sedis</taxon>
        <taxon>Botryosphaeriales</taxon>
        <taxon>Botryosphaeriaceae</taxon>
        <taxon>Lasiodiplodia</taxon>
    </lineage>
</organism>
<feature type="compositionally biased region" description="Acidic residues" evidence="1">
    <location>
        <begin position="88"/>
        <end position="97"/>
    </location>
</feature>
<name>A0A5N5D9P3_9PEZI</name>
<feature type="region of interest" description="Disordered" evidence="1">
    <location>
        <begin position="1"/>
        <end position="97"/>
    </location>
</feature>
<reference evidence="2 3" key="1">
    <citation type="journal article" date="2019" name="Sci. Rep.">
        <title>A multi-omics analysis of the grapevine pathogen Lasiodiplodia theobromae reveals that temperature affects the expression of virulence- and pathogenicity-related genes.</title>
        <authorList>
            <person name="Felix C."/>
            <person name="Meneses R."/>
            <person name="Goncalves M.F.M."/>
            <person name="Tilleman L."/>
            <person name="Duarte A.S."/>
            <person name="Jorrin-Novo J.V."/>
            <person name="Van de Peer Y."/>
            <person name="Deforce D."/>
            <person name="Van Nieuwerburgh F."/>
            <person name="Esteves A.C."/>
            <person name="Alves A."/>
        </authorList>
    </citation>
    <scope>NUCLEOTIDE SEQUENCE [LARGE SCALE GENOMIC DNA]</scope>
    <source>
        <strain evidence="2 3">LA-SOL3</strain>
    </source>
</reference>
<feature type="compositionally biased region" description="Basic and acidic residues" evidence="1">
    <location>
        <begin position="78"/>
        <end position="87"/>
    </location>
</feature>
<evidence type="ECO:0000313" key="2">
    <source>
        <dbReference type="EMBL" id="KAB2573944.1"/>
    </source>
</evidence>
<dbReference type="AlphaFoldDB" id="A0A5N5D9P3"/>